<accession>A0A6G1CZ27</accession>
<dbReference type="OrthoDB" id="713064at2759"/>
<name>A0A6G1CZ27_9ORYZ</name>
<evidence type="ECO:0000256" key="1">
    <source>
        <dbReference type="SAM" id="MobiDB-lite"/>
    </source>
</evidence>
<keyword evidence="3" id="KW-1185">Reference proteome</keyword>
<feature type="region of interest" description="Disordered" evidence="1">
    <location>
        <begin position="1"/>
        <end position="20"/>
    </location>
</feature>
<dbReference type="AlphaFoldDB" id="A0A6G1CZ27"/>
<organism evidence="2 3">
    <name type="scientific">Oryza meyeriana var. granulata</name>
    <dbReference type="NCBI Taxonomy" id="110450"/>
    <lineage>
        <taxon>Eukaryota</taxon>
        <taxon>Viridiplantae</taxon>
        <taxon>Streptophyta</taxon>
        <taxon>Embryophyta</taxon>
        <taxon>Tracheophyta</taxon>
        <taxon>Spermatophyta</taxon>
        <taxon>Magnoliopsida</taxon>
        <taxon>Liliopsida</taxon>
        <taxon>Poales</taxon>
        <taxon>Poaceae</taxon>
        <taxon>BOP clade</taxon>
        <taxon>Oryzoideae</taxon>
        <taxon>Oryzeae</taxon>
        <taxon>Oryzinae</taxon>
        <taxon>Oryza</taxon>
        <taxon>Oryza meyeriana</taxon>
    </lineage>
</organism>
<comment type="caution">
    <text evidence="2">The sequence shown here is derived from an EMBL/GenBank/DDBJ whole genome shotgun (WGS) entry which is preliminary data.</text>
</comment>
<sequence length="79" mass="8313">MPVPGSQNGRPRPAKAETMHGLAHAGDLAGVQRKLQENPALINDRNPVVRALAPLASCLALSFANLVKNSIFARSCAVL</sequence>
<dbReference type="EMBL" id="SPHZ02000007">
    <property type="protein sequence ID" value="KAF0905708.1"/>
    <property type="molecule type" value="Genomic_DNA"/>
</dbReference>
<proteinExistence type="predicted"/>
<dbReference type="Proteomes" id="UP000479710">
    <property type="component" value="Unassembled WGS sequence"/>
</dbReference>
<gene>
    <name evidence="2" type="ORF">E2562_008786</name>
</gene>
<reference evidence="2 3" key="1">
    <citation type="submission" date="2019-11" db="EMBL/GenBank/DDBJ databases">
        <title>Whole genome sequence of Oryza granulata.</title>
        <authorList>
            <person name="Li W."/>
        </authorList>
    </citation>
    <scope>NUCLEOTIDE SEQUENCE [LARGE SCALE GENOMIC DNA]</scope>
    <source>
        <strain evidence="3">cv. Menghai</strain>
        <tissue evidence="2">Leaf</tissue>
    </source>
</reference>
<evidence type="ECO:0000313" key="3">
    <source>
        <dbReference type="Proteomes" id="UP000479710"/>
    </source>
</evidence>
<evidence type="ECO:0000313" key="2">
    <source>
        <dbReference type="EMBL" id="KAF0905708.1"/>
    </source>
</evidence>
<protein>
    <submittedName>
        <fullName evidence="2">Uncharacterized protein</fullName>
    </submittedName>
</protein>